<dbReference type="KEGG" id="plia:E4191_00860"/>
<sequence length="531" mass="59579">MRRSMKDSDPAGLGAQGESYFFSRLSDYSPSFRATVNSPQRDMNGWDCIVEVEKADVPHFPTDLQPGKLDFFVQVKSAEKNQRTAKITLRNALHASKSPLPHFIAFIHYKSGRAESPATYIKHIGEKEIAAWLRIARATDLSRKSKRTITIRFEDHEEVREAPLEHICRMIAGHGGDRYAERKITYAREIGYELHYSVVQIEANATPQEFEEHLVGMVSSISYRSLKIYDNRFGIPSLHPTATATEDFGEVAISVPGKECTVIFRTDGGQTINFPGTLWKAPLVLSSSGLVRLKSGPLELVLDKDGLARRCRLRNEPEKAKILHEHLLQAWLKYWGSVGVVEVQVDIDGHRQSFGSIGNIEGNREEAARFYSVVSLIYRLAEREARLGLTLPHAELVTEINKKFTALLALSSYTKIRSRDGVNLQGADMASYLGLSLSGYYLGGIFTKSAALSQRGSKPKAYMFHNSCEIADSCSGSASDMACEDELRNRYDSYLKTQRREIVSIERGNIAALGKKIRDREDFEITLYTPD</sequence>
<proteinExistence type="predicted"/>
<evidence type="ECO:0000313" key="2">
    <source>
        <dbReference type="Proteomes" id="UP000296374"/>
    </source>
</evidence>
<evidence type="ECO:0000313" key="1">
    <source>
        <dbReference type="EMBL" id="QBX33426.1"/>
    </source>
</evidence>
<name>A0A4V1BIK4_9RHOB</name>
<organism evidence="1 2">
    <name type="scientific">Paracoccus liaowanqingii</name>
    <dbReference type="NCBI Taxonomy" id="2560053"/>
    <lineage>
        <taxon>Bacteria</taxon>
        <taxon>Pseudomonadati</taxon>
        <taxon>Pseudomonadota</taxon>
        <taxon>Alphaproteobacteria</taxon>
        <taxon>Rhodobacterales</taxon>
        <taxon>Paracoccaceae</taxon>
        <taxon>Paracoccus</taxon>
    </lineage>
</organism>
<dbReference type="AlphaFoldDB" id="A0A4V1BIK4"/>
<protein>
    <submittedName>
        <fullName evidence="1">DUF4365 domain-containing protein</fullName>
    </submittedName>
</protein>
<dbReference type="Proteomes" id="UP000296374">
    <property type="component" value="Chromosome"/>
</dbReference>
<accession>A0A4V1BIK4</accession>
<gene>
    <name evidence="1" type="ORF">E4191_00860</name>
</gene>
<dbReference type="EMBL" id="CP038439">
    <property type="protein sequence ID" value="QBX33426.1"/>
    <property type="molecule type" value="Genomic_DNA"/>
</dbReference>
<reference evidence="2" key="1">
    <citation type="submission" date="2019-03" db="EMBL/GenBank/DDBJ databases">
        <authorList>
            <person name="Li J."/>
        </authorList>
    </citation>
    <scope>NUCLEOTIDE SEQUENCE [LARGE SCALE GENOMIC DNA]</scope>
    <source>
        <strain evidence="2">2251</strain>
    </source>
</reference>